<evidence type="ECO:0000313" key="17">
    <source>
        <dbReference type="Proteomes" id="UP000824633"/>
    </source>
</evidence>
<feature type="domain" description="Pyruvate kinase barrel" evidence="15">
    <location>
        <begin position="3"/>
        <end position="328"/>
    </location>
</feature>
<keyword evidence="9 14" id="KW-0418">Kinase</keyword>
<comment type="similarity">
    <text evidence="3 14">Belongs to the pyruvate kinase family.</text>
</comment>
<evidence type="ECO:0000256" key="14">
    <source>
        <dbReference type="RuleBase" id="RU000504"/>
    </source>
</evidence>
<evidence type="ECO:0000256" key="11">
    <source>
        <dbReference type="ARBA" id="ARBA00022842"/>
    </source>
</evidence>
<keyword evidence="6 14" id="KW-0808">Transferase</keyword>
<evidence type="ECO:0000256" key="1">
    <source>
        <dbReference type="ARBA" id="ARBA00001958"/>
    </source>
</evidence>
<dbReference type="InterPro" id="IPR015793">
    <property type="entry name" value="Pyrv_Knase_brl"/>
</dbReference>
<evidence type="ECO:0000256" key="9">
    <source>
        <dbReference type="ARBA" id="ARBA00022777"/>
    </source>
</evidence>
<dbReference type="EC" id="2.7.1.40" evidence="4 14"/>
<dbReference type="InterPro" id="IPR001697">
    <property type="entry name" value="Pyr_Knase"/>
</dbReference>
<keyword evidence="17" id="KW-1185">Reference proteome</keyword>
<keyword evidence="12 14" id="KW-0324">Glycolysis</keyword>
<organism evidence="16 17">
    <name type="scientific">Clostridium gelidum</name>
    <dbReference type="NCBI Taxonomy" id="704125"/>
    <lineage>
        <taxon>Bacteria</taxon>
        <taxon>Bacillati</taxon>
        <taxon>Bacillota</taxon>
        <taxon>Clostridia</taxon>
        <taxon>Eubacteriales</taxon>
        <taxon>Clostridiaceae</taxon>
        <taxon>Clostridium</taxon>
    </lineage>
</organism>
<accession>A0ABM7TEG2</accession>
<keyword evidence="13" id="KW-0670">Pyruvate</keyword>
<dbReference type="InterPro" id="IPR011037">
    <property type="entry name" value="Pyrv_Knase-like_insert_dom_sf"/>
</dbReference>
<keyword evidence="10" id="KW-0067">ATP-binding</keyword>
<evidence type="ECO:0000256" key="13">
    <source>
        <dbReference type="ARBA" id="ARBA00023317"/>
    </source>
</evidence>
<dbReference type="InterPro" id="IPR015806">
    <property type="entry name" value="Pyrv_Knase_insert_dom_sf"/>
</dbReference>
<dbReference type="Gene3D" id="2.40.33.10">
    <property type="entry name" value="PK beta-barrel domain-like"/>
    <property type="match status" value="1"/>
</dbReference>
<comment type="cofactor">
    <cofactor evidence="1">
        <name>K(+)</name>
        <dbReference type="ChEBI" id="CHEBI:29103"/>
    </cofactor>
</comment>
<dbReference type="Pfam" id="PF00224">
    <property type="entry name" value="PK"/>
    <property type="match status" value="1"/>
</dbReference>
<keyword evidence="11 14" id="KW-0460">Magnesium</keyword>
<keyword evidence="7" id="KW-0479">Metal-binding</keyword>
<evidence type="ECO:0000256" key="10">
    <source>
        <dbReference type="ARBA" id="ARBA00022840"/>
    </source>
</evidence>
<evidence type="ECO:0000256" key="3">
    <source>
        <dbReference type="ARBA" id="ARBA00008663"/>
    </source>
</evidence>
<dbReference type="EMBL" id="AP024849">
    <property type="protein sequence ID" value="BCZ47427.1"/>
    <property type="molecule type" value="Genomic_DNA"/>
</dbReference>
<dbReference type="Gene3D" id="3.20.20.60">
    <property type="entry name" value="Phosphoenolpyruvate-binding domains"/>
    <property type="match status" value="1"/>
</dbReference>
<reference evidence="17" key="1">
    <citation type="submission" date="2021-07" db="EMBL/GenBank/DDBJ databases">
        <title>Complete genome sequencing of a Clostridium isolate.</title>
        <authorList>
            <person name="Ueki A."/>
            <person name="Tonouchi A."/>
        </authorList>
    </citation>
    <scope>NUCLEOTIDE SEQUENCE [LARGE SCALE GENOMIC DNA]</scope>
    <source>
        <strain evidence="17">C5S11</strain>
    </source>
</reference>
<dbReference type="SUPFAM" id="SSF51621">
    <property type="entry name" value="Phosphoenolpyruvate/pyruvate domain"/>
    <property type="match status" value="1"/>
</dbReference>
<dbReference type="InterPro" id="IPR040442">
    <property type="entry name" value="Pyrv_kinase-like_dom_sf"/>
</dbReference>
<dbReference type="Proteomes" id="UP000824633">
    <property type="component" value="Chromosome"/>
</dbReference>
<dbReference type="SUPFAM" id="SSF50800">
    <property type="entry name" value="PK beta-barrel domain-like"/>
    <property type="match status" value="1"/>
</dbReference>
<evidence type="ECO:0000256" key="6">
    <source>
        <dbReference type="ARBA" id="ARBA00022679"/>
    </source>
</evidence>
<protein>
    <recommendedName>
        <fullName evidence="5 14">Pyruvate kinase</fullName>
        <ecNumber evidence="4 14">2.7.1.40</ecNumber>
    </recommendedName>
</protein>
<evidence type="ECO:0000256" key="7">
    <source>
        <dbReference type="ARBA" id="ARBA00022723"/>
    </source>
</evidence>
<dbReference type="InterPro" id="IPR015813">
    <property type="entry name" value="Pyrv/PenolPyrv_kinase-like_dom"/>
</dbReference>
<evidence type="ECO:0000256" key="8">
    <source>
        <dbReference type="ARBA" id="ARBA00022741"/>
    </source>
</evidence>
<dbReference type="RefSeq" id="WP_224033765.1">
    <property type="nucleotide sequence ID" value="NZ_AP024849.1"/>
</dbReference>
<evidence type="ECO:0000256" key="4">
    <source>
        <dbReference type="ARBA" id="ARBA00012142"/>
    </source>
</evidence>
<evidence type="ECO:0000256" key="5">
    <source>
        <dbReference type="ARBA" id="ARBA00018587"/>
    </source>
</evidence>
<evidence type="ECO:0000259" key="15">
    <source>
        <dbReference type="Pfam" id="PF00224"/>
    </source>
</evidence>
<keyword evidence="8" id="KW-0547">Nucleotide-binding</keyword>
<sequence length="341" mass="38612">MYIIATVGPNVKDRTVLKGIMDNGVNALRFNFIHGSETEFLEFLKIAKEINKDVEIILDLSGTKVRVSSNFEYIYKVYDDEEIYFCGEDKYDEMKNNISKIKAKIIPLNITNKILNQKKYEQIGIKDNTMLFNVIDRNNGLIRVVAVRGGIIRKGKGCNIKGLDRELILLSQKDKDAIIWGIKNNVDIICQSFVEDKEDIKEIKLFLNDKIINEYKPRIWAKIETLNGINNIKSILSEVDGIVIGRGDLIPETSIEDTPIHEEKIINEVSKDKDKDIIMATHLFNSMKNGKMPSISEVESIYNFIKAGATGFLLAGETSIGKAPVKTVEFLSKLISKYKPS</sequence>
<dbReference type="PRINTS" id="PR01050">
    <property type="entry name" value="PYRUVTKNASE"/>
</dbReference>
<name>A0ABM7TEG2_9CLOT</name>
<comment type="catalytic activity">
    <reaction evidence="14">
        <text>pyruvate + ATP = phosphoenolpyruvate + ADP + H(+)</text>
        <dbReference type="Rhea" id="RHEA:18157"/>
        <dbReference type="ChEBI" id="CHEBI:15361"/>
        <dbReference type="ChEBI" id="CHEBI:15378"/>
        <dbReference type="ChEBI" id="CHEBI:30616"/>
        <dbReference type="ChEBI" id="CHEBI:58702"/>
        <dbReference type="ChEBI" id="CHEBI:456216"/>
        <dbReference type="EC" id="2.7.1.40"/>
    </reaction>
</comment>
<dbReference type="PANTHER" id="PTHR11817">
    <property type="entry name" value="PYRUVATE KINASE"/>
    <property type="match status" value="1"/>
</dbReference>
<gene>
    <name evidence="16" type="ORF">psyc5s11_34940</name>
</gene>
<evidence type="ECO:0000313" key="16">
    <source>
        <dbReference type="EMBL" id="BCZ47427.1"/>
    </source>
</evidence>
<comment type="pathway">
    <text evidence="2 14">Carbohydrate degradation; glycolysis; pyruvate from D-glyceraldehyde 3-phosphate: step 5/5.</text>
</comment>
<evidence type="ECO:0000256" key="2">
    <source>
        <dbReference type="ARBA" id="ARBA00004997"/>
    </source>
</evidence>
<evidence type="ECO:0000256" key="12">
    <source>
        <dbReference type="ARBA" id="ARBA00023152"/>
    </source>
</evidence>
<proteinExistence type="inferred from homology"/>